<evidence type="ECO:0000256" key="5">
    <source>
        <dbReference type="ARBA" id="ARBA00047422"/>
    </source>
</evidence>
<evidence type="ECO:0000256" key="8">
    <source>
        <dbReference type="RuleBase" id="RU000417"/>
    </source>
</evidence>
<keyword evidence="1 6" id="KW-0489">Methyltransferase</keyword>
<dbReference type="InterPro" id="IPR050390">
    <property type="entry name" value="C5-Methyltransferase"/>
</dbReference>
<dbReference type="GO" id="GO:0003886">
    <property type="term" value="F:DNA (cytosine-5-)-methyltransferase activity"/>
    <property type="evidence" value="ECO:0007669"/>
    <property type="project" value="UniProtKB-EC"/>
</dbReference>
<dbReference type="GO" id="GO:0044027">
    <property type="term" value="P:negative regulation of gene expression via chromosomal CpG island methylation"/>
    <property type="evidence" value="ECO:0007669"/>
    <property type="project" value="TreeGrafter"/>
</dbReference>
<protein>
    <recommendedName>
        <fullName evidence="8">Cytosine-specific methyltransferase</fullName>
        <ecNumber evidence="8">2.1.1.37</ecNumber>
    </recommendedName>
</protein>
<dbReference type="Pfam" id="PF00145">
    <property type="entry name" value="DNA_methylase"/>
    <property type="match status" value="2"/>
</dbReference>
<dbReference type="SUPFAM" id="SSF53335">
    <property type="entry name" value="S-adenosyl-L-methionine-dependent methyltransferases"/>
    <property type="match status" value="2"/>
</dbReference>
<dbReference type="Gene3D" id="3.40.50.150">
    <property type="entry name" value="Vaccinia Virus protein VP39"/>
    <property type="match status" value="1"/>
</dbReference>
<evidence type="ECO:0000256" key="7">
    <source>
        <dbReference type="RuleBase" id="RU000416"/>
    </source>
</evidence>
<dbReference type="InterPro" id="IPR029063">
    <property type="entry name" value="SAM-dependent_MTases_sf"/>
</dbReference>
<proteinExistence type="inferred from homology"/>
<evidence type="ECO:0000256" key="6">
    <source>
        <dbReference type="PROSITE-ProRule" id="PRU01016"/>
    </source>
</evidence>
<dbReference type="NCBIfam" id="TIGR00675">
    <property type="entry name" value="dcm"/>
    <property type="match status" value="1"/>
</dbReference>
<feature type="active site" evidence="6">
    <location>
        <position position="278"/>
    </location>
</feature>
<dbReference type="RefSeq" id="WP_000760950.1">
    <property type="nucleotide sequence ID" value="NZ_AKNV01000003.1"/>
</dbReference>
<name>J0J9W6_HELPX</name>
<evidence type="ECO:0000256" key="2">
    <source>
        <dbReference type="ARBA" id="ARBA00022679"/>
    </source>
</evidence>
<dbReference type="EMBL" id="AKNV01000003">
    <property type="protein sequence ID" value="EJB34865.1"/>
    <property type="molecule type" value="Genomic_DNA"/>
</dbReference>
<keyword evidence="4" id="KW-0680">Restriction system</keyword>
<dbReference type="GO" id="GO:0009307">
    <property type="term" value="P:DNA restriction-modification system"/>
    <property type="evidence" value="ECO:0007669"/>
    <property type="project" value="UniProtKB-KW"/>
</dbReference>
<dbReference type="Proteomes" id="UP000004260">
    <property type="component" value="Unassembled WGS sequence"/>
</dbReference>
<dbReference type="PRINTS" id="PR00105">
    <property type="entry name" value="C5METTRFRASE"/>
</dbReference>
<dbReference type="AlphaFoldDB" id="J0J9W6"/>
<organism evidence="9 10">
    <name type="scientific">Helicobacter pylori NQ4053</name>
    <dbReference type="NCBI Taxonomy" id="992027"/>
    <lineage>
        <taxon>Bacteria</taxon>
        <taxon>Pseudomonadati</taxon>
        <taxon>Campylobacterota</taxon>
        <taxon>Epsilonproteobacteria</taxon>
        <taxon>Campylobacterales</taxon>
        <taxon>Helicobacteraceae</taxon>
        <taxon>Helicobacter</taxon>
    </lineage>
</organism>
<gene>
    <name evidence="9" type="ORF">HPNQ4053_0425</name>
</gene>
<dbReference type="InterPro" id="IPR018117">
    <property type="entry name" value="C5_DNA_meth_AS"/>
</dbReference>
<evidence type="ECO:0000313" key="9">
    <source>
        <dbReference type="EMBL" id="EJB34865.1"/>
    </source>
</evidence>
<dbReference type="InterPro" id="IPR001525">
    <property type="entry name" value="C5_MeTfrase"/>
</dbReference>
<dbReference type="Gene3D" id="3.90.120.10">
    <property type="entry name" value="DNA Methylase, subunit A, domain 2"/>
    <property type="match status" value="2"/>
</dbReference>
<dbReference type="PATRIC" id="fig|992027.3.peg.412"/>
<evidence type="ECO:0000256" key="1">
    <source>
        <dbReference type="ARBA" id="ARBA00022603"/>
    </source>
</evidence>
<comment type="caution">
    <text evidence="9">The sequence shown here is derived from an EMBL/GenBank/DDBJ whole genome shotgun (WGS) entry which is preliminary data.</text>
</comment>
<evidence type="ECO:0000256" key="3">
    <source>
        <dbReference type="ARBA" id="ARBA00022691"/>
    </source>
</evidence>
<sequence>MKKYTIEFYNDIKNIIPTFTIEYAESILKKGVETYNCLDNLNDFESKVAMMIIKKYIALYNGYILNHTTSKLSDLDIEMIETVPQGGNWKHIRQETRQKSKRLQKIAQTGGRTTLYGRIDYNKPSYTITTCFNRPGNGTYVHPIHNRVISVREAARFQTFQDDYYFYGNKKEILNQVGNAVPVFLAYQIGKKIKDKIGCYKSVDLFCGAGGMTTGFKKAGIISLLGNDIDKSACITLKVNNPEINVLCGDITQQAIKNKISSIALEQGADIICGGPPCQGFSMAGFRADNDPRNQLFRDFIDVIKKVKPKIIVFENVEGLLSYQKGKIYKEIHQLFSELGYNTNGRVMFANEFGVSQKRRRVIIICARDDLNIMPSELFPQPITIEAKKQITAKDTIKDLEIIECSESAKYKSNNVNTATIDFLRNHLSYEDYIAKIQD</sequence>
<dbReference type="EC" id="2.1.1.37" evidence="8"/>
<dbReference type="PROSITE" id="PS00094">
    <property type="entry name" value="C5_MTASE_1"/>
    <property type="match status" value="1"/>
</dbReference>
<dbReference type="GO" id="GO:0003677">
    <property type="term" value="F:DNA binding"/>
    <property type="evidence" value="ECO:0007669"/>
    <property type="project" value="TreeGrafter"/>
</dbReference>
<dbReference type="PANTHER" id="PTHR10629">
    <property type="entry name" value="CYTOSINE-SPECIFIC METHYLTRANSFERASE"/>
    <property type="match status" value="1"/>
</dbReference>
<accession>J0J9W6</accession>
<comment type="similarity">
    <text evidence="6 7">Belongs to the class I-like SAM-binding methyltransferase superfamily. C5-methyltransferase family.</text>
</comment>
<reference evidence="9 10" key="1">
    <citation type="journal article" date="2013" name="Pathog. Dis.">
        <title>Genome sequences of 65 Helicobacter pylori strains isolated from asymptomatic individuals and patients with gastric cancer, peptic ulcer disease, or gastritis.</title>
        <authorList>
            <person name="Blanchard T.G."/>
            <person name="Czinn S.J."/>
            <person name="Correa P."/>
            <person name="Nakazawa T."/>
            <person name="Keelan M."/>
            <person name="Morningstar L."/>
            <person name="Santana-Cruz I."/>
            <person name="Maroo A."/>
            <person name="McCracken C."/>
            <person name="Shefchek K."/>
            <person name="Daugherty S."/>
            <person name="Song Y."/>
            <person name="Fraser C.M."/>
            <person name="Fricke W.F."/>
        </authorList>
    </citation>
    <scope>NUCLEOTIDE SEQUENCE [LARGE SCALE GENOMIC DNA]</scope>
    <source>
        <strain evidence="9 10">NQ4053</strain>
    </source>
</reference>
<evidence type="ECO:0000313" key="10">
    <source>
        <dbReference type="Proteomes" id="UP000004260"/>
    </source>
</evidence>
<dbReference type="PANTHER" id="PTHR10629:SF52">
    <property type="entry name" value="DNA (CYTOSINE-5)-METHYLTRANSFERASE 1"/>
    <property type="match status" value="1"/>
</dbReference>
<keyword evidence="3 6" id="KW-0949">S-adenosyl-L-methionine</keyword>
<comment type="catalytic activity">
    <reaction evidence="5 8">
        <text>a 2'-deoxycytidine in DNA + S-adenosyl-L-methionine = a 5-methyl-2'-deoxycytidine in DNA + S-adenosyl-L-homocysteine + H(+)</text>
        <dbReference type="Rhea" id="RHEA:13681"/>
        <dbReference type="Rhea" id="RHEA-COMP:11369"/>
        <dbReference type="Rhea" id="RHEA-COMP:11370"/>
        <dbReference type="ChEBI" id="CHEBI:15378"/>
        <dbReference type="ChEBI" id="CHEBI:57856"/>
        <dbReference type="ChEBI" id="CHEBI:59789"/>
        <dbReference type="ChEBI" id="CHEBI:85452"/>
        <dbReference type="ChEBI" id="CHEBI:85454"/>
        <dbReference type="EC" id="2.1.1.37"/>
    </reaction>
</comment>
<evidence type="ECO:0000256" key="4">
    <source>
        <dbReference type="ARBA" id="ARBA00022747"/>
    </source>
</evidence>
<dbReference type="PROSITE" id="PS51679">
    <property type="entry name" value="SAM_MT_C5"/>
    <property type="match status" value="1"/>
</dbReference>
<dbReference type="GO" id="GO:0032259">
    <property type="term" value="P:methylation"/>
    <property type="evidence" value="ECO:0007669"/>
    <property type="project" value="UniProtKB-KW"/>
</dbReference>
<keyword evidence="2 6" id="KW-0808">Transferase</keyword>